<feature type="compositionally biased region" description="Low complexity" evidence="1">
    <location>
        <begin position="266"/>
        <end position="275"/>
    </location>
</feature>
<feature type="transmembrane region" description="Helical" evidence="2">
    <location>
        <begin position="684"/>
        <end position="701"/>
    </location>
</feature>
<organism evidence="3 4">
    <name type="scientific">Cystoisospora suis</name>
    <dbReference type="NCBI Taxonomy" id="483139"/>
    <lineage>
        <taxon>Eukaryota</taxon>
        <taxon>Sar</taxon>
        <taxon>Alveolata</taxon>
        <taxon>Apicomplexa</taxon>
        <taxon>Conoidasida</taxon>
        <taxon>Coccidia</taxon>
        <taxon>Eucoccidiorida</taxon>
        <taxon>Eimeriorina</taxon>
        <taxon>Sarcocystidae</taxon>
        <taxon>Cystoisospora</taxon>
    </lineage>
</organism>
<dbReference type="VEuPathDB" id="ToxoDB:CSUI_000941"/>
<feature type="compositionally biased region" description="Low complexity" evidence="1">
    <location>
        <begin position="285"/>
        <end position="302"/>
    </location>
</feature>
<keyword evidence="2 3" id="KW-0812">Transmembrane</keyword>
<feature type="region of interest" description="Disordered" evidence="1">
    <location>
        <begin position="265"/>
        <end position="503"/>
    </location>
</feature>
<sequence length="837" mass="90416">MMSVYSPSLPCSDPLDDEGLLHLEDEEDEEDGGFLMTSGCGRGGAEREGGMGYSQASGIVASNSHSSSKDQPFDRMMIDTGEGEDESLSTYVGMYGKNSQQIKLSSGQRGVYLHQEGEGGGMIIGRDNMSVDDENAYGNPSNGVYTPDKKTVLTSDQNPSANHYFNEASSSPSTLLVGGKGEGSLYDEKKSSRGGGVSLLSPSTPPASSSYRSQNNIGTKLSSSFMKKTSGGARGGRSSFLDFDGGAPMQVITGYETLCMDSFSSTTTTTTTTTTEGRAQGGLVSTGIESSASSTSSIPPSEVYVHPKKGSSDKLDRDEGGHPFEEEKQSPVDTAFLSSGGRGGDEGEEGLIDVSFASPQISPSSAGKQRGFQSRRGSERSLSIGQSYQIPTEEEEEEHDEDGNHFFSSSRGSTSFSSSAAKLTPPPVSSFPFDRSREGDDDKKSFSDGFRGIQGERETQTRMTFSSGNGYISPRDRDSSSASDCMYTSTHSPSSRSPSFNGLNLHHVVTEELEHIASRGGESASLNEKETSLRSSSTPTISLFQKSGASRNSGGFDRHSKSSPFRSPSPASCEDPEYGYENQTSVSNHQRSTLLGGVDEEGKREHQRSLLQKTSKKRGGEEEGRQQRTGFSLVQKGGSFLPFSLSFGGGRDSLSDSFSSSSPSLVQWKEVLSIVANRLYYSKYTAYLYAFVFIVNAWVLVRCLTLSAVDLPVVVAEVFVTTMLLFEVLLRALVVGQGFFSRFENLFDIGVTVLCVALLFVSDDLWGSSQVTGARARPPPEEVDDIFRQSLTAFRFSTQLLRMVTIALHQKRSRLPEDDVDFSYLEAQARRTYDDGL</sequence>
<feature type="transmembrane region" description="Helical" evidence="2">
    <location>
        <begin position="746"/>
        <end position="767"/>
    </location>
</feature>
<feature type="region of interest" description="Disordered" evidence="1">
    <location>
        <begin position="1"/>
        <end position="73"/>
    </location>
</feature>
<feature type="compositionally biased region" description="Basic and acidic residues" evidence="1">
    <location>
        <begin position="310"/>
        <end position="330"/>
    </location>
</feature>
<name>A0A2C6KMG0_9APIC</name>
<feature type="compositionally biased region" description="Acidic residues" evidence="1">
    <location>
        <begin position="392"/>
        <end position="401"/>
    </location>
</feature>
<dbReference type="PANTHER" id="PTHR38483">
    <property type="entry name" value="CHROMOSOME 1, WHOLE GENOME SHOTGUN SEQUENCE"/>
    <property type="match status" value="1"/>
</dbReference>
<dbReference type="AlphaFoldDB" id="A0A2C6KMG0"/>
<dbReference type="OrthoDB" id="331317at2759"/>
<feature type="transmembrane region" description="Helical" evidence="2">
    <location>
        <begin position="713"/>
        <end position="734"/>
    </location>
</feature>
<feature type="compositionally biased region" description="Polar residues" evidence="1">
    <location>
        <begin position="211"/>
        <end position="227"/>
    </location>
</feature>
<feature type="compositionally biased region" description="Low complexity" evidence="1">
    <location>
        <begin position="198"/>
        <end position="210"/>
    </location>
</feature>
<feature type="compositionally biased region" description="Low complexity" evidence="1">
    <location>
        <begin position="406"/>
        <end position="419"/>
    </location>
</feature>
<gene>
    <name evidence="3" type="ORF">CSUI_000941</name>
</gene>
<reference evidence="3 4" key="1">
    <citation type="journal article" date="2017" name="Int. J. Parasitol.">
        <title>The genome of the protozoan parasite Cystoisospora suis and a reverse vaccinology approach to identify vaccine candidates.</title>
        <authorList>
            <person name="Palmieri N."/>
            <person name="Shrestha A."/>
            <person name="Ruttkowski B."/>
            <person name="Beck T."/>
            <person name="Vogl C."/>
            <person name="Tomley F."/>
            <person name="Blake D.P."/>
            <person name="Joachim A."/>
        </authorList>
    </citation>
    <scope>NUCLEOTIDE SEQUENCE [LARGE SCALE GENOMIC DNA]</scope>
    <source>
        <strain evidence="3 4">Wien I</strain>
    </source>
</reference>
<feature type="compositionally biased region" description="Polar residues" evidence="1">
    <location>
        <begin position="533"/>
        <end position="553"/>
    </location>
</feature>
<feature type="compositionally biased region" description="Polar residues" evidence="1">
    <location>
        <begin position="581"/>
        <end position="593"/>
    </location>
</feature>
<evidence type="ECO:0000313" key="4">
    <source>
        <dbReference type="Proteomes" id="UP000221165"/>
    </source>
</evidence>
<keyword evidence="2" id="KW-0472">Membrane</keyword>
<feature type="compositionally biased region" description="Polar residues" evidence="1">
    <location>
        <begin position="155"/>
        <end position="174"/>
    </location>
</feature>
<feature type="compositionally biased region" description="Polar residues" evidence="1">
    <location>
        <begin position="54"/>
        <end position="66"/>
    </location>
</feature>
<feature type="compositionally biased region" description="Basic and acidic residues" evidence="1">
    <location>
        <begin position="434"/>
        <end position="446"/>
    </location>
</feature>
<dbReference type="EMBL" id="MIGC01000374">
    <property type="protein sequence ID" value="PHJ25201.1"/>
    <property type="molecule type" value="Genomic_DNA"/>
</dbReference>
<proteinExistence type="predicted"/>
<evidence type="ECO:0000256" key="2">
    <source>
        <dbReference type="SAM" id="Phobius"/>
    </source>
</evidence>
<evidence type="ECO:0000313" key="3">
    <source>
        <dbReference type="EMBL" id="PHJ25201.1"/>
    </source>
</evidence>
<feature type="region of interest" description="Disordered" evidence="1">
    <location>
        <begin position="155"/>
        <end position="244"/>
    </location>
</feature>
<accession>A0A2C6KMG0</accession>
<feature type="compositionally biased region" description="Low complexity" evidence="1">
    <location>
        <begin position="480"/>
        <end position="499"/>
    </location>
</feature>
<dbReference type="Proteomes" id="UP000221165">
    <property type="component" value="Unassembled WGS sequence"/>
</dbReference>
<comment type="caution">
    <text evidence="3">The sequence shown here is derived from an EMBL/GenBank/DDBJ whole genome shotgun (WGS) entry which is preliminary data.</text>
</comment>
<evidence type="ECO:0000256" key="1">
    <source>
        <dbReference type="SAM" id="MobiDB-lite"/>
    </source>
</evidence>
<keyword evidence="4" id="KW-1185">Reference proteome</keyword>
<keyword evidence="2" id="KW-1133">Transmembrane helix</keyword>
<dbReference type="GeneID" id="94424358"/>
<feature type="compositionally biased region" description="Polar residues" evidence="1">
    <location>
        <begin position="461"/>
        <end position="470"/>
    </location>
</feature>
<protein>
    <submittedName>
        <fullName evidence="3">Transmembrane protein</fullName>
    </submittedName>
</protein>
<dbReference type="RefSeq" id="XP_067926873.1">
    <property type="nucleotide sequence ID" value="XM_068061147.1"/>
</dbReference>
<feature type="compositionally biased region" description="Acidic residues" evidence="1">
    <location>
        <begin position="14"/>
        <end position="32"/>
    </location>
</feature>
<feature type="region of interest" description="Disordered" evidence="1">
    <location>
        <begin position="516"/>
        <end position="628"/>
    </location>
</feature>
<feature type="compositionally biased region" description="Polar residues" evidence="1">
    <location>
        <begin position="357"/>
        <end position="367"/>
    </location>
</feature>
<feature type="compositionally biased region" description="Polar residues" evidence="1">
    <location>
        <begin position="380"/>
        <end position="390"/>
    </location>
</feature>
<dbReference type="PANTHER" id="PTHR38483:SF1">
    <property type="entry name" value="ION TRANSPORT DOMAIN-CONTAINING PROTEIN"/>
    <property type="match status" value="1"/>
</dbReference>